<dbReference type="EMBL" id="JARPUR010000001">
    <property type="protein sequence ID" value="KAK4886223.1"/>
    <property type="molecule type" value="Genomic_DNA"/>
</dbReference>
<keyword evidence="4" id="KW-1133">Transmembrane helix</keyword>
<protein>
    <recommendedName>
        <fullName evidence="7">Heparanase</fullName>
    </recommendedName>
</protein>
<dbReference type="GO" id="GO:0004553">
    <property type="term" value="F:hydrolase activity, hydrolyzing O-glycosyl compounds"/>
    <property type="evidence" value="ECO:0007669"/>
    <property type="project" value="InterPro"/>
</dbReference>
<dbReference type="Gene3D" id="3.20.20.80">
    <property type="entry name" value="Glycosidases"/>
    <property type="match status" value="1"/>
</dbReference>
<dbReference type="FunFam" id="3.20.20.80:FF:000024">
    <property type="entry name" value="Heparanase 2"/>
    <property type="match status" value="1"/>
</dbReference>
<keyword evidence="6" id="KW-1185">Reference proteome</keyword>
<comment type="similarity">
    <text evidence="1">Belongs to the glycosyl hydrolase 79 family.</text>
</comment>
<evidence type="ECO:0000256" key="4">
    <source>
        <dbReference type="SAM" id="Phobius"/>
    </source>
</evidence>
<gene>
    <name evidence="5" type="ORF">RN001_002494</name>
</gene>
<evidence type="ECO:0000313" key="5">
    <source>
        <dbReference type="EMBL" id="KAK4886223.1"/>
    </source>
</evidence>
<dbReference type="PANTHER" id="PTHR46145">
    <property type="entry name" value="HEPARANASE"/>
    <property type="match status" value="1"/>
</dbReference>
<keyword evidence="2" id="KW-0378">Hydrolase</keyword>
<keyword evidence="4" id="KW-0812">Transmembrane</keyword>
<dbReference type="GO" id="GO:0031012">
    <property type="term" value="C:extracellular matrix"/>
    <property type="evidence" value="ECO:0007669"/>
    <property type="project" value="TreeGrafter"/>
</dbReference>
<dbReference type="GO" id="GO:0005975">
    <property type="term" value="P:carbohydrate metabolic process"/>
    <property type="evidence" value="ECO:0007669"/>
    <property type="project" value="InterPro"/>
</dbReference>
<evidence type="ECO:0008006" key="7">
    <source>
        <dbReference type="Google" id="ProtNLM"/>
    </source>
</evidence>
<evidence type="ECO:0000313" key="6">
    <source>
        <dbReference type="Proteomes" id="UP001353858"/>
    </source>
</evidence>
<reference evidence="6" key="1">
    <citation type="submission" date="2023-01" db="EMBL/GenBank/DDBJ databases">
        <title>Key to firefly adult light organ development and bioluminescence: homeobox transcription factors regulate luciferase expression and transportation to peroxisome.</title>
        <authorList>
            <person name="Fu X."/>
        </authorList>
    </citation>
    <scope>NUCLEOTIDE SEQUENCE [LARGE SCALE GENOMIC DNA]</scope>
</reference>
<dbReference type="AlphaFoldDB" id="A0AAN7PHA7"/>
<dbReference type="PANTHER" id="PTHR46145:SF4">
    <property type="entry name" value="HEPARANASE"/>
    <property type="match status" value="1"/>
</dbReference>
<feature type="transmembrane region" description="Helical" evidence="4">
    <location>
        <begin position="12"/>
        <end position="37"/>
    </location>
</feature>
<dbReference type="InterPro" id="IPR018087">
    <property type="entry name" value="Glyco_hydro_5_CS"/>
</dbReference>
<name>A0AAN7PHA7_9COLE</name>
<evidence type="ECO:0000256" key="2">
    <source>
        <dbReference type="ARBA" id="ARBA00022801"/>
    </source>
</evidence>
<proteinExistence type="inferred from homology"/>
<comment type="caution">
    <text evidence="5">The sequence shown here is derived from an EMBL/GenBank/DDBJ whole genome shotgun (WGS) entry which is preliminary data.</text>
</comment>
<keyword evidence="3" id="KW-0326">Glycosidase</keyword>
<dbReference type="InterPro" id="IPR017853">
    <property type="entry name" value="GH"/>
</dbReference>
<accession>A0AAN7PHA7</accession>
<dbReference type="GO" id="GO:0016020">
    <property type="term" value="C:membrane"/>
    <property type="evidence" value="ECO:0007669"/>
    <property type="project" value="InterPro"/>
</dbReference>
<sequence>MHQYIKKILTKLQDCCASVTLAICIVLLILSLLFATFKPANKIVHVLLISREIYPLHVIDKRFLSIALDSVLIAEGFPHFDLKNPYLVKLMRPLGPGYLRIGGNMADRLRFVHNIDFSFKIKTIATEYDGECPNEGHFCDAWDRPNFTMSDTEWMQLNELAQQSDFTILFDLNCLIRYPNGSWNFENAEDLIKFSNDHDLNVIWELGNEPNAFRHVFDYEVNATQLARDFKQLRKILLRYPKYKNSLIVGPDTTRPDLKHKESIIYLRDFLRTANITVDAITWHQYYFNGKTATINDFLNPSVFNVLESQILIVKEIVASIGAQLKPIWLGETSSAYSGGVPDCSNRFVSTFIWLDKLGISARNGLSVVIRQTFFGGNYSLVDTNLEPLPDWWISVLFKKLVGPEVVPCYLAASDEVRVYCHCTQKNVFRYTLTSVIIYGFNVKNVEVNVRIDGYGSYVLEYILTSDGHLTSRNILLNGEPLHLFPNGTLPNFRPKVTVAHPYLTIPPYSLVFWIVPISSQSCYNVL</sequence>
<organism evidence="5 6">
    <name type="scientific">Aquatica leii</name>
    <dbReference type="NCBI Taxonomy" id="1421715"/>
    <lineage>
        <taxon>Eukaryota</taxon>
        <taxon>Metazoa</taxon>
        <taxon>Ecdysozoa</taxon>
        <taxon>Arthropoda</taxon>
        <taxon>Hexapoda</taxon>
        <taxon>Insecta</taxon>
        <taxon>Pterygota</taxon>
        <taxon>Neoptera</taxon>
        <taxon>Endopterygota</taxon>
        <taxon>Coleoptera</taxon>
        <taxon>Polyphaga</taxon>
        <taxon>Elateriformia</taxon>
        <taxon>Elateroidea</taxon>
        <taxon>Lampyridae</taxon>
        <taxon>Luciolinae</taxon>
        <taxon>Aquatica</taxon>
    </lineage>
</organism>
<dbReference type="InterPro" id="IPR005199">
    <property type="entry name" value="Glyco_hydro_79"/>
</dbReference>
<dbReference type="GO" id="GO:0005615">
    <property type="term" value="C:extracellular space"/>
    <property type="evidence" value="ECO:0007669"/>
    <property type="project" value="TreeGrafter"/>
</dbReference>
<dbReference type="PROSITE" id="PS00659">
    <property type="entry name" value="GLYCOSYL_HYDROL_F5"/>
    <property type="match status" value="1"/>
</dbReference>
<dbReference type="Proteomes" id="UP001353858">
    <property type="component" value="Unassembled WGS sequence"/>
</dbReference>
<evidence type="ECO:0000256" key="1">
    <source>
        <dbReference type="ARBA" id="ARBA00009800"/>
    </source>
</evidence>
<keyword evidence="4" id="KW-0472">Membrane</keyword>
<dbReference type="SUPFAM" id="SSF51445">
    <property type="entry name" value="(Trans)glycosidases"/>
    <property type="match status" value="1"/>
</dbReference>
<dbReference type="Pfam" id="PF03662">
    <property type="entry name" value="Glyco_hydro_79n"/>
    <property type="match status" value="1"/>
</dbReference>
<evidence type="ECO:0000256" key="3">
    <source>
        <dbReference type="ARBA" id="ARBA00023295"/>
    </source>
</evidence>